<dbReference type="PANTHER" id="PTHR31642">
    <property type="entry name" value="TRICHOTHECENE 3-O-ACETYLTRANSFERASE"/>
    <property type="match status" value="1"/>
</dbReference>
<dbReference type="EMBL" id="LXQA010088114">
    <property type="protein sequence ID" value="MCI13401.1"/>
    <property type="molecule type" value="Genomic_DNA"/>
</dbReference>
<dbReference type="GO" id="GO:0016747">
    <property type="term" value="F:acyltransferase activity, transferring groups other than amino-acyl groups"/>
    <property type="evidence" value="ECO:0007669"/>
    <property type="project" value="TreeGrafter"/>
</dbReference>
<dbReference type="Pfam" id="PF02458">
    <property type="entry name" value="Transferase"/>
    <property type="match status" value="1"/>
</dbReference>
<keyword evidence="2" id="KW-0808">Transferase</keyword>
<dbReference type="Proteomes" id="UP000265520">
    <property type="component" value="Unassembled WGS sequence"/>
</dbReference>
<organism evidence="2 3">
    <name type="scientific">Trifolium medium</name>
    <dbReference type="NCBI Taxonomy" id="97028"/>
    <lineage>
        <taxon>Eukaryota</taxon>
        <taxon>Viridiplantae</taxon>
        <taxon>Streptophyta</taxon>
        <taxon>Embryophyta</taxon>
        <taxon>Tracheophyta</taxon>
        <taxon>Spermatophyta</taxon>
        <taxon>Magnoliopsida</taxon>
        <taxon>eudicotyledons</taxon>
        <taxon>Gunneridae</taxon>
        <taxon>Pentapetalae</taxon>
        <taxon>rosids</taxon>
        <taxon>fabids</taxon>
        <taxon>Fabales</taxon>
        <taxon>Fabaceae</taxon>
        <taxon>Papilionoideae</taxon>
        <taxon>50 kb inversion clade</taxon>
        <taxon>NPAAA clade</taxon>
        <taxon>Hologalegina</taxon>
        <taxon>IRL clade</taxon>
        <taxon>Trifolieae</taxon>
        <taxon>Trifolium</taxon>
    </lineage>
</organism>
<proteinExistence type="inferred from homology"/>
<keyword evidence="3" id="KW-1185">Reference proteome</keyword>
<protein>
    <submittedName>
        <fullName evidence="2">Spermidine hydroxycinnamoyl transferase-like</fullName>
    </submittedName>
</protein>
<comment type="caution">
    <text evidence="2">The sequence shown here is derived from an EMBL/GenBank/DDBJ whole genome shotgun (WGS) entry which is preliminary data.</text>
</comment>
<accession>A0A392PMS8</accession>
<reference evidence="2 3" key="1">
    <citation type="journal article" date="2018" name="Front. Plant Sci.">
        <title>Red Clover (Trifolium pratense) and Zigzag Clover (T. medium) - A Picture of Genomic Similarities and Differences.</title>
        <authorList>
            <person name="Dluhosova J."/>
            <person name="Istvanek J."/>
            <person name="Nedelnik J."/>
            <person name="Repkova J."/>
        </authorList>
    </citation>
    <scope>NUCLEOTIDE SEQUENCE [LARGE SCALE GENOMIC DNA]</scope>
    <source>
        <strain evidence="3">cv. 10/8</strain>
        <tissue evidence="2">Leaf</tissue>
    </source>
</reference>
<name>A0A392PMS8_9FABA</name>
<dbReference type="InterPro" id="IPR023213">
    <property type="entry name" value="CAT-like_dom_sf"/>
</dbReference>
<sequence length="129" mass="15005">MSKPLGYASSRIREAIEKVNDEYVRLWFEYYKKQEDFTKFQDLREMLGSDEKGPFYGNPNLGVVSWLTLPIYGLDFGWGKEVYMGPGTHDMDGDSLLLPSHDDDGLLVAICLQEVHMDEFKRHFYQDIV</sequence>
<dbReference type="PANTHER" id="PTHR31642:SF324">
    <property type="entry name" value="SPERMIDINE HYDROXYCINNAMOYL TRANSFERASE"/>
    <property type="match status" value="1"/>
</dbReference>
<evidence type="ECO:0000256" key="1">
    <source>
        <dbReference type="ARBA" id="ARBA00009861"/>
    </source>
</evidence>
<dbReference type="Gene3D" id="3.30.559.10">
    <property type="entry name" value="Chloramphenicol acetyltransferase-like domain"/>
    <property type="match status" value="1"/>
</dbReference>
<dbReference type="InterPro" id="IPR050317">
    <property type="entry name" value="Plant_Fungal_Acyltransferase"/>
</dbReference>
<evidence type="ECO:0000313" key="2">
    <source>
        <dbReference type="EMBL" id="MCI13401.1"/>
    </source>
</evidence>
<comment type="similarity">
    <text evidence="1">Belongs to the plant acyltransferase family.</text>
</comment>
<dbReference type="AlphaFoldDB" id="A0A392PMS8"/>
<evidence type="ECO:0000313" key="3">
    <source>
        <dbReference type="Proteomes" id="UP000265520"/>
    </source>
</evidence>